<evidence type="ECO:0000256" key="4">
    <source>
        <dbReference type="ARBA" id="ARBA00022692"/>
    </source>
</evidence>
<keyword evidence="4 10" id="KW-0812">Transmembrane</keyword>
<dbReference type="GO" id="GO:0005886">
    <property type="term" value="C:plasma membrane"/>
    <property type="evidence" value="ECO:0007669"/>
    <property type="project" value="InterPro"/>
</dbReference>
<evidence type="ECO:0000256" key="7">
    <source>
        <dbReference type="ARBA" id="ARBA00023136"/>
    </source>
</evidence>
<keyword evidence="7 10" id="KW-0472">Membrane</keyword>
<evidence type="ECO:0000256" key="3">
    <source>
        <dbReference type="ARBA" id="ARBA00022679"/>
    </source>
</evidence>
<evidence type="ECO:0000256" key="6">
    <source>
        <dbReference type="ARBA" id="ARBA00023098"/>
    </source>
</evidence>
<proteinExistence type="predicted"/>
<evidence type="ECO:0000256" key="8">
    <source>
        <dbReference type="ARBA" id="ARBA00023209"/>
    </source>
</evidence>
<keyword evidence="8" id="KW-0594">Phospholipid biosynthesis</keyword>
<evidence type="ECO:0000256" key="5">
    <source>
        <dbReference type="ARBA" id="ARBA00022989"/>
    </source>
</evidence>
<dbReference type="AlphaFoldDB" id="A0A382EAD3"/>
<accession>A0A382EAD3</accession>
<keyword evidence="3" id="KW-0808">Transferase</keyword>
<keyword evidence="6" id="KW-0443">Lipid metabolism</keyword>
<feature type="transmembrane region" description="Helical" evidence="10">
    <location>
        <begin position="5"/>
        <end position="27"/>
    </location>
</feature>
<keyword evidence="2" id="KW-0444">Lipid biosynthesis</keyword>
<feature type="transmembrane region" description="Helical" evidence="10">
    <location>
        <begin position="109"/>
        <end position="137"/>
    </location>
</feature>
<organism evidence="11">
    <name type="scientific">marine metagenome</name>
    <dbReference type="NCBI Taxonomy" id="408172"/>
    <lineage>
        <taxon>unclassified sequences</taxon>
        <taxon>metagenomes</taxon>
        <taxon>ecological metagenomes</taxon>
    </lineage>
</organism>
<keyword evidence="1" id="KW-1003">Cell membrane</keyword>
<feature type="transmembrane region" description="Helical" evidence="10">
    <location>
        <begin position="169"/>
        <end position="187"/>
    </location>
</feature>
<evidence type="ECO:0000256" key="1">
    <source>
        <dbReference type="ARBA" id="ARBA00022475"/>
    </source>
</evidence>
<evidence type="ECO:0000256" key="2">
    <source>
        <dbReference type="ARBA" id="ARBA00022516"/>
    </source>
</evidence>
<dbReference type="GO" id="GO:0008654">
    <property type="term" value="P:phospholipid biosynthetic process"/>
    <property type="evidence" value="ECO:0007669"/>
    <property type="project" value="UniProtKB-KW"/>
</dbReference>
<dbReference type="Pfam" id="PF02660">
    <property type="entry name" value="G3P_acyltransf"/>
    <property type="match status" value="1"/>
</dbReference>
<keyword evidence="5 10" id="KW-1133">Transmembrane helix</keyword>
<feature type="transmembrane region" description="Helical" evidence="10">
    <location>
        <begin position="57"/>
        <end position="77"/>
    </location>
</feature>
<evidence type="ECO:0000256" key="9">
    <source>
        <dbReference type="ARBA" id="ARBA00023264"/>
    </source>
</evidence>
<keyword evidence="9" id="KW-1208">Phospholipid metabolism</keyword>
<reference evidence="11" key="1">
    <citation type="submission" date="2018-05" db="EMBL/GenBank/DDBJ databases">
        <authorList>
            <person name="Lanie J.A."/>
            <person name="Ng W.-L."/>
            <person name="Kazmierczak K.M."/>
            <person name="Andrzejewski T.M."/>
            <person name="Davidsen T.M."/>
            <person name="Wayne K.J."/>
            <person name="Tettelin H."/>
            <person name="Glass J.I."/>
            <person name="Rusch D."/>
            <person name="Podicherti R."/>
            <person name="Tsui H.-C.T."/>
            <person name="Winkler M.E."/>
        </authorList>
    </citation>
    <scope>NUCLEOTIDE SEQUENCE</scope>
</reference>
<dbReference type="SMART" id="SM01207">
    <property type="entry name" value="G3P_acyltransf"/>
    <property type="match status" value="1"/>
</dbReference>
<protein>
    <submittedName>
        <fullName evidence="11">Uncharacterized protein</fullName>
    </submittedName>
</protein>
<dbReference type="EMBL" id="UINC01043210">
    <property type="protein sequence ID" value="SVB46933.1"/>
    <property type="molecule type" value="Genomic_DNA"/>
</dbReference>
<evidence type="ECO:0000256" key="10">
    <source>
        <dbReference type="SAM" id="Phobius"/>
    </source>
</evidence>
<dbReference type="PANTHER" id="PTHR30309:SF0">
    <property type="entry name" value="GLYCEROL-3-PHOSPHATE ACYLTRANSFERASE-RELATED"/>
    <property type="match status" value="1"/>
</dbReference>
<gene>
    <name evidence="11" type="ORF">METZ01_LOCUS199787</name>
</gene>
<feature type="transmembrane region" description="Helical" evidence="10">
    <location>
        <begin position="84"/>
        <end position="103"/>
    </location>
</feature>
<dbReference type="PANTHER" id="PTHR30309">
    <property type="entry name" value="INNER MEMBRANE PROTEIN YGIH"/>
    <property type="match status" value="1"/>
</dbReference>
<dbReference type="GO" id="GO:0043772">
    <property type="term" value="F:acyl-phosphate glycerol-3-phosphate acyltransferase activity"/>
    <property type="evidence" value="ECO:0007669"/>
    <property type="project" value="InterPro"/>
</dbReference>
<dbReference type="InterPro" id="IPR003811">
    <property type="entry name" value="G3P_acylTferase_PlsY"/>
</dbReference>
<evidence type="ECO:0000313" key="11">
    <source>
        <dbReference type="EMBL" id="SVB46933.1"/>
    </source>
</evidence>
<name>A0A382EAD3_9ZZZZ</name>
<feature type="transmembrane region" description="Helical" evidence="10">
    <location>
        <begin position="144"/>
        <end position="163"/>
    </location>
</feature>
<sequence length="211" mass="24601">MLNEIFIAIICSLFFYLLGCIPTSYLLGKNLFKIDILNKDSRHSGLSNIYNLISKKYILLILFIDVIIKGFLPTLFIQLYDSKLLFIVIFLLIGHNWSVFINLRGGKGITVAIGIILGISYMLFVYLLSLFILFWIINRFRDSSFPWIISFFSLTFILNMNFLGDDYKSYGLILLLLCFLILIRRSLGITNYNKINYKIIINRILFDRENS</sequence>